<keyword evidence="1" id="KW-0812">Transmembrane</keyword>
<proteinExistence type="predicted"/>
<dbReference type="RefSeq" id="YP_004957161.1">
    <property type="nucleotide sequence ID" value="NC_016563.1"/>
</dbReference>
<sequence length="59" mass="6290">MSQNIKEVIVGVLTIIGGLTVANIIITILPSIAMFLFYALIGGIGAYVALQVKKNKDNK</sequence>
<evidence type="ECO:0000313" key="2">
    <source>
        <dbReference type="EMBL" id="ADH03292.1"/>
    </source>
</evidence>
<dbReference type="GeneID" id="11536802"/>
<dbReference type="KEGG" id="vg:11536802"/>
<evidence type="ECO:0000313" key="3">
    <source>
        <dbReference type="Proteomes" id="UP000005445"/>
    </source>
</evidence>
<feature type="transmembrane region" description="Helical" evidence="1">
    <location>
        <begin position="7"/>
        <end position="26"/>
    </location>
</feature>
<accession>G9B1P7</accession>
<organism evidence="2 3">
    <name type="scientific">Bacillus phage W.Ph</name>
    <dbReference type="NCBI Taxonomy" id="764595"/>
    <lineage>
        <taxon>Viruses</taxon>
        <taxon>Duplodnaviria</taxon>
        <taxon>Heunggongvirae</taxon>
        <taxon>Uroviricota</taxon>
        <taxon>Caudoviricetes</taxon>
        <taxon>Herelleviridae</taxon>
        <taxon>Bastillevirinae</taxon>
        <taxon>Wphvirus</taxon>
        <taxon>Wphvirus WPh</taxon>
    </lineage>
</organism>
<keyword evidence="3" id="KW-1185">Reference proteome</keyword>
<dbReference type="EMBL" id="HM144387">
    <property type="protein sequence ID" value="ADH03292.1"/>
    <property type="molecule type" value="Genomic_DNA"/>
</dbReference>
<dbReference type="OrthoDB" id="27801at10239"/>
<keyword evidence="1" id="KW-1133">Transmembrane helix</keyword>
<protein>
    <submittedName>
        <fullName evidence="2">Gp146</fullName>
    </submittedName>
</protein>
<dbReference type="Proteomes" id="UP000005445">
    <property type="component" value="Segment"/>
</dbReference>
<evidence type="ECO:0000256" key="1">
    <source>
        <dbReference type="SAM" id="Phobius"/>
    </source>
</evidence>
<feature type="transmembrane region" description="Helical" evidence="1">
    <location>
        <begin position="32"/>
        <end position="50"/>
    </location>
</feature>
<keyword evidence="1" id="KW-0472">Membrane</keyword>
<reference evidence="2 3" key="1">
    <citation type="submission" date="2013-01" db="EMBL/GenBank/DDBJ databases">
        <title>Large myovirus of Bacillus.</title>
        <authorList>
            <person name="Klumpp J."/>
            <person name="Beyer W."/>
            <person name="Loessner M.J."/>
        </authorList>
    </citation>
    <scope>NUCLEOTIDE SEQUENCE [LARGE SCALE GENOMIC DNA]</scope>
</reference>
<name>G9B1P7_9CAUD</name>